<dbReference type="KEGG" id="sgz:C0216_05320"/>
<evidence type="ECO:0000313" key="2">
    <source>
        <dbReference type="EMBL" id="AXE22949.1"/>
    </source>
</evidence>
<dbReference type="CDD" id="cd00093">
    <property type="entry name" value="HTH_XRE"/>
    <property type="match status" value="1"/>
</dbReference>
<dbReference type="RefSeq" id="WP_114054140.1">
    <property type="nucleotide sequence ID" value="NZ_CP030862.1"/>
</dbReference>
<evidence type="ECO:0000259" key="1">
    <source>
        <dbReference type="Pfam" id="PF19054"/>
    </source>
</evidence>
<gene>
    <name evidence="2" type="ORF">C0216_05320</name>
</gene>
<dbReference type="Proteomes" id="UP000252004">
    <property type="component" value="Chromosome"/>
</dbReference>
<reference evidence="2 3" key="1">
    <citation type="submission" date="2018-01" db="EMBL/GenBank/DDBJ databases">
        <title>Draft genome Sequence of streptomyces globosus LZH-48.</title>
        <authorList>
            <person name="Ran K."/>
            <person name="Li Z."/>
            <person name="Wei S."/>
            <person name="Dong R."/>
        </authorList>
    </citation>
    <scope>NUCLEOTIDE SEQUENCE [LARGE SCALE GENOMIC DNA]</scope>
    <source>
        <strain evidence="2 3">LZH-48</strain>
    </source>
</reference>
<name>A0A344TWC8_9ACTN</name>
<dbReference type="SUPFAM" id="SSF47413">
    <property type="entry name" value="lambda repressor-like DNA-binding domains"/>
    <property type="match status" value="1"/>
</dbReference>
<dbReference type="EMBL" id="CP030862">
    <property type="protein sequence ID" value="AXE22949.1"/>
    <property type="molecule type" value="Genomic_DNA"/>
</dbReference>
<accession>A0A344TWC8</accession>
<dbReference type="Gene3D" id="1.10.260.40">
    <property type="entry name" value="lambda repressor-like DNA-binding domains"/>
    <property type="match status" value="1"/>
</dbReference>
<dbReference type="OrthoDB" id="4966777at2"/>
<keyword evidence="3" id="KW-1185">Reference proteome</keyword>
<proteinExistence type="predicted"/>
<feature type="domain" description="DUF5753" evidence="1">
    <location>
        <begin position="115"/>
        <end position="275"/>
    </location>
</feature>
<dbReference type="Pfam" id="PF13560">
    <property type="entry name" value="HTH_31"/>
    <property type="match status" value="1"/>
</dbReference>
<dbReference type="InterPro" id="IPR010982">
    <property type="entry name" value="Lambda_DNA-bd_dom_sf"/>
</dbReference>
<dbReference type="Pfam" id="PF19054">
    <property type="entry name" value="DUF5753"/>
    <property type="match status" value="1"/>
</dbReference>
<dbReference type="InterPro" id="IPR043917">
    <property type="entry name" value="DUF5753"/>
</dbReference>
<sequence>MPASPSSAAQAARRAVAQRLRGLHVEAGLTGLELGGRCGWTHSKSSRIENAVTPPSPDDIRRWCAACGVPEQAPDIVASSQTAESLYVEWRRRVRTGLRQLQQSYVPLFLSTRLFRVYSATLVPGLLQAEGYATGLLRAISKFREIPDDVADAVAARMERNAILREQGRRFVIVVEESALRYQLADPEAMAAQLGYLLTAAAMPAVSVGIIPMARQQRTQWPLETFHMYDDTLVSVELLAARVTVTQPGEIALYERAFAELRRMAVYGPDARALIVEAIAALQR</sequence>
<organism evidence="2 3">
    <name type="scientific">Streptomyces globosus</name>
    <dbReference type="NCBI Taxonomy" id="68209"/>
    <lineage>
        <taxon>Bacteria</taxon>
        <taxon>Bacillati</taxon>
        <taxon>Actinomycetota</taxon>
        <taxon>Actinomycetes</taxon>
        <taxon>Kitasatosporales</taxon>
        <taxon>Streptomycetaceae</taxon>
        <taxon>Streptomyces</taxon>
    </lineage>
</organism>
<dbReference type="AlphaFoldDB" id="A0A344TWC8"/>
<dbReference type="GO" id="GO:0003677">
    <property type="term" value="F:DNA binding"/>
    <property type="evidence" value="ECO:0007669"/>
    <property type="project" value="InterPro"/>
</dbReference>
<dbReference type="InterPro" id="IPR001387">
    <property type="entry name" value="Cro/C1-type_HTH"/>
</dbReference>
<protein>
    <submittedName>
        <fullName evidence="2">Transcriptional regulator</fullName>
    </submittedName>
</protein>
<evidence type="ECO:0000313" key="3">
    <source>
        <dbReference type="Proteomes" id="UP000252004"/>
    </source>
</evidence>